<dbReference type="AlphaFoldDB" id="A0A844GMK4"/>
<dbReference type="InterPro" id="IPR003961">
    <property type="entry name" value="FN3_dom"/>
</dbReference>
<feature type="domain" description="Fibronectin type-III" evidence="2">
    <location>
        <begin position="69"/>
        <end position="157"/>
    </location>
</feature>
<organism evidence="3 4">
    <name type="scientific">Blautia luti DSM 14534 = JCM 17040</name>
    <dbReference type="NCBI Taxonomy" id="649762"/>
    <lineage>
        <taxon>Bacteria</taxon>
        <taxon>Bacillati</taxon>
        <taxon>Bacillota</taxon>
        <taxon>Clostridia</taxon>
        <taxon>Lachnospirales</taxon>
        <taxon>Lachnospiraceae</taxon>
        <taxon>Blautia</taxon>
    </lineage>
</organism>
<keyword evidence="1" id="KW-0732">Signal</keyword>
<evidence type="ECO:0000313" key="4">
    <source>
        <dbReference type="Proteomes" id="UP000437824"/>
    </source>
</evidence>
<evidence type="ECO:0000256" key="1">
    <source>
        <dbReference type="SAM" id="SignalP"/>
    </source>
</evidence>
<dbReference type="Proteomes" id="UP000437824">
    <property type="component" value="Unassembled WGS sequence"/>
</dbReference>
<dbReference type="RefSeq" id="WP_154780594.1">
    <property type="nucleotide sequence ID" value="NZ_WMBC01000009.1"/>
</dbReference>
<dbReference type="SMART" id="SM00060">
    <property type="entry name" value="FN3"/>
    <property type="match status" value="2"/>
</dbReference>
<evidence type="ECO:0000313" key="3">
    <source>
        <dbReference type="EMBL" id="MTD61901.1"/>
    </source>
</evidence>
<name>A0A844GMK4_9FIRM</name>
<dbReference type="PROSITE" id="PS50853">
    <property type="entry name" value="FN3"/>
    <property type="match status" value="1"/>
</dbReference>
<dbReference type="PANTHER" id="PTHR47135">
    <property type="entry name" value="FIBRONECTIN TYPE III DOMAIN-CONTAINING PROTEIN 7"/>
    <property type="match status" value="1"/>
</dbReference>
<gene>
    <name evidence="3" type="ORF">GKZ57_11705</name>
</gene>
<dbReference type="Pfam" id="PF00041">
    <property type="entry name" value="fn3"/>
    <property type="match status" value="2"/>
</dbReference>
<reference evidence="3 4" key="1">
    <citation type="submission" date="2019-11" db="EMBL/GenBank/DDBJ databases">
        <title>Draft genome sequence of Blautia luti DSM 14534T, isolated from human stool.</title>
        <authorList>
            <person name="Ortiz R."/>
            <person name="Melis-Arcos F."/>
            <person name="Covarrubias P."/>
            <person name="Cardenas J.P."/>
            <person name="Perez-Donoso J."/>
            <person name="Almonacid D."/>
        </authorList>
    </citation>
    <scope>NUCLEOTIDE SEQUENCE [LARGE SCALE GENOMIC DNA]</scope>
    <source>
        <strain evidence="3 4">DSM 14534</strain>
    </source>
</reference>
<dbReference type="InterPro" id="IPR036116">
    <property type="entry name" value="FN3_sf"/>
</dbReference>
<evidence type="ECO:0000259" key="2">
    <source>
        <dbReference type="PROSITE" id="PS50853"/>
    </source>
</evidence>
<sequence length="336" mass="37289">MKMKRFHKLLVSIGLSAALTFGMTSAAFADTTTATLQPVETSGNTDSRVTSGDAPAASAAYYPSYSNSGIRQTDALYQNNSYKIKVQWDAVSRAEKYAVSISHYGKNSFKLMGYTPRRFVTIKNLLPGTVYTLKVTAINSSGKAISTRTVDCTTLYKTVSVRSSWSSNAATGYTFNMTVPQAANSISGYKVVYESSANHKKVTKLFNTRYSFTLPLARNSFYKVSIYPYIQLNNKRCVSPTPTNYIVSKEIILAKAGNTRNTMTVRWNKVSGADSYSIYIKAPGSSFKKVKTTGKTTYTLTNMSLNKQYQIRVVANKKLYGKQWRSAFKTYNMSLS</sequence>
<accession>A0A844GMK4</accession>
<dbReference type="SUPFAM" id="SSF49265">
    <property type="entry name" value="Fibronectin type III"/>
    <property type="match status" value="1"/>
</dbReference>
<dbReference type="CDD" id="cd00063">
    <property type="entry name" value="FN3"/>
    <property type="match status" value="1"/>
</dbReference>
<comment type="caution">
    <text evidence="3">The sequence shown here is derived from an EMBL/GenBank/DDBJ whole genome shotgun (WGS) entry which is preliminary data.</text>
</comment>
<dbReference type="Gene3D" id="2.60.40.10">
    <property type="entry name" value="Immunoglobulins"/>
    <property type="match status" value="2"/>
</dbReference>
<dbReference type="InterPro" id="IPR013783">
    <property type="entry name" value="Ig-like_fold"/>
</dbReference>
<protein>
    <recommendedName>
        <fullName evidence="2">Fibronectin type-III domain-containing protein</fullName>
    </recommendedName>
</protein>
<feature type="signal peptide" evidence="1">
    <location>
        <begin position="1"/>
        <end position="29"/>
    </location>
</feature>
<feature type="chain" id="PRO_5032611463" description="Fibronectin type-III domain-containing protein" evidence="1">
    <location>
        <begin position="30"/>
        <end position="336"/>
    </location>
</feature>
<dbReference type="PANTHER" id="PTHR47135:SF1">
    <property type="entry name" value="FIBRONECTIN TYPE III DOMAIN-CONTAINING PROTEIN 7"/>
    <property type="match status" value="1"/>
</dbReference>
<proteinExistence type="predicted"/>
<dbReference type="EMBL" id="WMBC01000009">
    <property type="protein sequence ID" value="MTD61901.1"/>
    <property type="molecule type" value="Genomic_DNA"/>
</dbReference>